<keyword evidence="4" id="KW-1185">Reference proteome</keyword>
<dbReference type="Pfam" id="PF00581">
    <property type="entry name" value="Rhodanese"/>
    <property type="match status" value="1"/>
</dbReference>
<dbReference type="InterPro" id="IPR001763">
    <property type="entry name" value="Rhodanese-like_dom"/>
</dbReference>
<keyword evidence="3" id="KW-0808">Transferase</keyword>
<dbReference type="EMBL" id="JAHLQK010000005">
    <property type="protein sequence ID" value="MBU5677473.1"/>
    <property type="molecule type" value="Genomic_DNA"/>
</dbReference>
<name>A0ABS6G766_9FIRM</name>
<comment type="caution">
    <text evidence="3">The sequence shown here is derived from an EMBL/GenBank/DDBJ whole genome shotgun (WGS) entry which is preliminary data.</text>
</comment>
<accession>A0ABS6G766</accession>
<evidence type="ECO:0000259" key="2">
    <source>
        <dbReference type="PROSITE" id="PS50206"/>
    </source>
</evidence>
<dbReference type="SMART" id="SM00450">
    <property type="entry name" value="RHOD"/>
    <property type="match status" value="1"/>
</dbReference>
<dbReference type="InterPro" id="IPR017582">
    <property type="entry name" value="SelU"/>
</dbReference>
<dbReference type="RefSeq" id="WP_216418246.1">
    <property type="nucleotide sequence ID" value="NZ_JAHLQK010000005.1"/>
</dbReference>
<sequence length="348" mass="39930">MFAKITVEEALNMEDKIFIDVRSPLEFMEGSIPGAINIPILDNDERVVVGVTYKQASPEEAKMKGIEYASAKLSSIYNEIFLLTKKYKNIVLFCWRGGLRSATVSNFLASLGMNIYQLEGGYKQYRKHVIEYFDKDQFKHSFIVLHGYTGVGKTEILEKLKKLNIPVLNLEQLVKNSGSVFGAICYQDAKPITQKMFDALAFETLRLSNSKYIIVESEGQRLGGISLPEGLFESIVKGKHILINTSIENRIERLVSDYVDNISNCDALLENAILNLKKRIGLEKVNQCIGWIEEKEYDKIARELIIEYYDPLYIHSMKKYNYMMEINYISIEDALEKLVKLYYSLENN</sequence>
<proteinExistence type="predicted"/>
<dbReference type="Pfam" id="PF26341">
    <property type="entry name" value="AAA_SelU"/>
    <property type="match status" value="1"/>
</dbReference>
<dbReference type="InterPro" id="IPR058840">
    <property type="entry name" value="AAA_SelU"/>
</dbReference>
<dbReference type="PANTHER" id="PTHR30401:SF0">
    <property type="entry name" value="TRNA 2-SELENOURIDINE SYNTHASE"/>
    <property type="match status" value="1"/>
</dbReference>
<keyword evidence="1" id="KW-0711">Selenium</keyword>
<dbReference type="EC" id="2.5.1.-" evidence="3"/>
<protein>
    <submittedName>
        <fullName evidence="3">tRNA 2-selenouridine(34) synthase MnmH</fullName>
        <ecNumber evidence="3">2.5.1.-</ecNumber>
    </submittedName>
</protein>
<gene>
    <name evidence="3" type="primary">mnmH</name>
    <name evidence="3" type="ORF">KQI88_13705</name>
</gene>
<dbReference type="PROSITE" id="PS50206">
    <property type="entry name" value="RHODANESE_3"/>
    <property type="match status" value="1"/>
</dbReference>
<evidence type="ECO:0000313" key="4">
    <source>
        <dbReference type="Proteomes" id="UP000779508"/>
    </source>
</evidence>
<dbReference type="GO" id="GO:0016740">
    <property type="term" value="F:transferase activity"/>
    <property type="evidence" value="ECO:0007669"/>
    <property type="project" value="UniProtKB-KW"/>
</dbReference>
<reference evidence="3 4" key="1">
    <citation type="submission" date="2021-06" db="EMBL/GenBank/DDBJ databases">
        <authorList>
            <person name="Sun Q."/>
            <person name="Li D."/>
        </authorList>
    </citation>
    <scope>NUCLEOTIDE SEQUENCE [LARGE SCALE GENOMIC DNA]</scope>
    <source>
        <strain evidence="3 4">MSJ-5</strain>
    </source>
</reference>
<dbReference type="NCBIfam" id="NF008750">
    <property type="entry name" value="PRK11784.1-2"/>
    <property type="match status" value="1"/>
</dbReference>
<evidence type="ECO:0000256" key="1">
    <source>
        <dbReference type="ARBA" id="ARBA00023266"/>
    </source>
</evidence>
<dbReference type="PANTHER" id="PTHR30401">
    <property type="entry name" value="TRNA 2-SELENOURIDINE SYNTHASE"/>
    <property type="match status" value="1"/>
</dbReference>
<evidence type="ECO:0000313" key="3">
    <source>
        <dbReference type="EMBL" id="MBU5677473.1"/>
    </source>
</evidence>
<organism evidence="3 4">
    <name type="scientific">Alkaliphilus flagellatus</name>
    <dbReference type="NCBI Taxonomy" id="2841507"/>
    <lineage>
        <taxon>Bacteria</taxon>
        <taxon>Bacillati</taxon>
        <taxon>Bacillota</taxon>
        <taxon>Clostridia</taxon>
        <taxon>Peptostreptococcales</taxon>
        <taxon>Natronincolaceae</taxon>
        <taxon>Alkaliphilus</taxon>
    </lineage>
</organism>
<dbReference type="NCBIfam" id="TIGR03167">
    <property type="entry name" value="tRNA_sel_U_synt"/>
    <property type="match status" value="1"/>
</dbReference>
<feature type="domain" description="Rhodanese" evidence="2">
    <location>
        <begin position="12"/>
        <end position="134"/>
    </location>
</feature>
<dbReference type="Proteomes" id="UP000779508">
    <property type="component" value="Unassembled WGS sequence"/>
</dbReference>